<evidence type="ECO:0000313" key="1">
    <source>
        <dbReference type="EMBL" id="ALS37509.1"/>
    </source>
</evidence>
<dbReference type="Proteomes" id="UP000067523">
    <property type="component" value="Chromosome"/>
</dbReference>
<keyword evidence="2" id="KW-1185">Reference proteome</keyword>
<gene>
    <name evidence="1" type="ORF">ATZ35_10195</name>
</gene>
<protein>
    <submittedName>
        <fullName evidence="1">Uncharacterized protein</fullName>
    </submittedName>
</protein>
<evidence type="ECO:0000313" key="2">
    <source>
        <dbReference type="Proteomes" id="UP000067523"/>
    </source>
</evidence>
<dbReference type="KEGG" id="erx:ATZ35_10195"/>
<dbReference type="EMBL" id="CP013655">
    <property type="protein sequence ID" value="ALS37509.1"/>
    <property type="molecule type" value="Genomic_DNA"/>
</dbReference>
<reference evidence="2" key="1">
    <citation type="submission" date="2015-12" db="EMBL/GenBank/DDBJ databases">
        <authorList>
            <person name="Lauer A."/>
            <person name="Humrighouse B."/>
            <person name="Loparev V."/>
            <person name="Shewmaker P.L."/>
            <person name="Whitney A.M."/>
            <person name="McLaughlin R.W."/>
        </authorList>
    </citation>
    <scope>NUCLEOTIDE SEQUENCE [LARGE SCALE GENOMIC DNA]</scope>
    <source>
        <strain evidence="2">LMG 26678</strain>
    </source>
</reference>
<proteinExistence type="predicted"/>
<accession>A0A0U2LWR5</accession>
<sequence length="186" mass="21752">MKNLRKVIQMLTGRFDNSEQFHSLSKEEQEHFPFAIHNNTILNDLIVNGPKEFDGVFLHEESYYTLNNKEKFKSDIFLFSTDESGEVVLKSITVPKELMNTKFNELNEIDFTVLSVSDKFVPLHYKEHEGTFIGESHSMFTKKTAFILKQELSDEALVIKEEMFNGDKRVFGFDRPIIYKRILSKN</sequence>
<organism evidence="1 2">
    <name type="scientific">Enterococcus rotai</name>
    <dbReference type="NCBI Taxonomy" id="118060"/>
    <lineage>
        <taxon>Bacteria</taxon>
        <taxon>Bacillati</taxon>
        <taxon>Bacillota</taxon>
        <taxon>Bacilli</taxon>
        <taxon>Lactobacillales</taxon>
        <taxon>Enterococcaceae</taxon>
        <taxon>Enterococcus</taxon>
    </lineage>
</organism>
<name>A0A0U2LWR5_9ENTE</name>
<dbReference type="AlphaFoldDB" id="A0A0U2LWR5"/>
<dbReference type="RefSeq" id="WP_208927165.1">
    <property type="nucleotide sequence ID" value="NZ_CP013655.1"/>
</dbReference>